<accession>A0AAD7MI97</accession>
<reference evidence="2" key="1">
    <citation type="submission" date="2023-03" db="EMBL/GenBank/DDBJ databases">
        <title>Massive genome expansion in bonnet fungi (Mycena s.s.) driven by repeated elements and novel gene families across ecological guilds.</title>
        <authorList>
            <consortium name="Lawrence Berkeley National Laboratory"/>
            <person name="Harder C.B."/>
            <person name="Miyauchi S."/>
            <person name="Viragh M."/>
            <person name="Kuo A."/>
            <person name="Thoen E."/>
            <person name="Andreopoulos B."/>
            <person name="Lu D."/>
            <person name="Skrede I."/>
            <person name="Drula E."/>
            <person name="Henrissat B."/>
            <person name="Morin E."/>
            <person name="Kohler A."/>
            <person name="Barry K."/>
            <person name="LaButti K."/>
            <person name="Morin E."/>
            <person name="Salamov A."/>
            <person name="Lipzen A."/>
            <person name="Mereny Z."/>
            <person name="Hegedus B."/>
            <person name="Baldrian P."/>
            <person name="Stursova M."/>
            <person name="Weitz H."/>
            <person name="Taylor A."/>
            <person name="Grigoriev I.V."/>
            <person name="Nagy L.G."/>
            <person name="Martin F."/>
            <person name="Kauserud H."/>
        </authorList>
    </citation>
    <scope>NUCLEOTIDE SEQUENCE</scope>
    <source>
        <strain evidence="2">CBHHK188m</strain>
    </source>
</reference>
<protein>
    <submittedName>
        <fullName evidence="2">Uncharacterized protein</fullName>
    </submittedName>
</protein>
<sequence>MHGKRYLSAAKAADAAAEAQAAAAEVEAEAEEVAAAAEADSRGGGGGSGSGGGKRRQRLGGGCPAHVVVGLILGAWAEGDGGRTHREGTHLKPLVRHGEVHHLGRPRVAAPVTAFAPCGAWPGAKAGRGRRRRCEGIHSTLRKDLSSFPFERRVSSVLAMRAGKCAVQGAGKRGAVQRAGRAQWRRRSSMTAAMRRVRRNAGAACRRSRAGVGLLHGELLGGGCGGVGGAVGVGAVRSHSHEGDGGKGDGPIDPIRHSCASGSIAPLAEMVGAASRVLPTGARRENIRDTG</sequence>
<evidence type="ECO:0000313" key="2">
    <source>
        <dbReference type="EMBL" id="KAJ7717378.1"/>
    </source>
</evidence>
<feature type="region of interest" description="Disordered" evidence="1">
    <location>
        <begin position="32"/>
        <end position="59"/>
    </location>
</feature>
<dbReference type="Proteomes" id="UP001215280">
    <property type="component" value="Unassembled WGS sequence"/>
</dbReference>
<gene>
    <name evidence="2" type="ORF">DFH07DRAFT_785200</name>
</gene>
<evidence type="ECO:0000256" key="1">
    <source>
        <dbReference type="SAM" id="MobiDB-lite"/>
    </source>
</evidence>
<feature type="compositionally biased region" description="Gly residues" evidence="1">
    <location>
        <begin position="42"/>
        <end position="52"/>
    </location>
</feature>
<comment type="caution">
    <text evidence="2">The sequence shown here is derived from an EMBL/GenBank/DDBJ whole genome shotgun (WGS) entry which is preliminary data.</text>
</comment>
<dbReference type="EMBL" id="JARJLG010000319">
    <property type="protein sequence ID" value="KAJ7717378.1"/>
    <property type="molecule type" value="Genomic_DNA"/>
</dbReference>
<dbReference type="AlphaFoldDB" id="A0AAD7MI97"/>
<evidence type="ECO:0000313" key="3">
    <source>
        <dbReference type="Proteomes" id="UP001215280"/>
    </source>
</evidence>
<proteinExistence type="predicted"/>
<keyword evidence="3" id="KW-1185">Reference proteome</keyword>
<organism evidence="2 3">
    <name type="scientific">Mycena maculata</name>
    <dbReference type="NCBI Taxonomy" id="230809"/>
    <lineage>
        <taxon>Eukaryota</taxon>
        <taxon>Fungi</taxon>
        <taxon>Dikarya</taxon>
        <taxon>Basidiomycota</taxon>
        <taxon>Agaricomycotina</taxon>
        <taxon>Agaricomycetes</taxon>
        <taxon>Agaricomycetidae</taxon>
        <taxon>Agaricales</taxon>
        <taxon>Marasmiineae</taxon>
        <taxon>Mycenaceae</taxon>
        <taxon>Mycena</taxon>
    </lineage>
</organism>
<name>A0AAD7MI97_9AGAR</name>